<evidence type="ECO:0000313" key="2">
    <source>
        <dbReference type="Proteomes" id="UP000030848"/>
    </source>
</evidence>
<dbReference type="OrthoDB" id="9800597at2"/>
<dbReference type="EMBL" id="JRZE01000006">
    <property type="protein sequence ID" value="KHF42961.1"/>
    <property type="molecule type" value="Genomic_DNA"/>
</dbReference>
<dbReference type="InterPro" id="IPR036249">
    <property type="entry name" value="Thioredoxin-like_sf"/>
</dbReference>
<dbReference type="CDD" id="cd02980">
    <property type="entry name" value="TRX_Fd_family"/>
    <property type="match status" value="1"/>
</dbReference>
<sequence>MSVLVHVATAWADAARFSTLRHAADRSGAKLAFLQGGEPTLTHVLDTLHADGVREIRLHPVSNDNLAYARSWVGRVAGHWYRQQVDPPTIHFGERTITGREAPLSSPAWDRPPAYRHHLLVCRGPRCSARGADATYRTLVRTLVRHGLTDEDVLVAQTGCLFPCNHGPVAVVHPEGVWYGPMHPADTERLVREHLTDGQPLTDLMLDAEHRFPEGEA</sequence>
<proteinExistence type="predicted"/>
<dbReference type="SUPFAM" id="SSF52833">
    <property type="entry name" value="Thioredoxin-like"/>
    <property type="match status" value="1"/>
</dbReference>
<name>A0A837D8Q7_9PSEU</name>
<dbReference type="AlphaFoldDB" id="A0A837D8Q7"/>
<dbReference type="RefSeq" id="WP_015786100.1">
    <property type="nucleotide sequence ID" value="NZ_CALJZO010000116.1"/>
</dbReference>
<dbReference type="Gene3D" id="3.40.30.10">
    <property type="entry name" value="Glutaredoxin"/>
    <property type="match status" value="1"/>
</dbReference>
<comment type="caution">
    <text evidence="1">The sequence shown here is derived from an EMBL/GenBank/DDBJ whole genome shotgun (WGS) entry which is preliminary data.</text>
</comment>
<organism evidence="1 2">
    <name type="scientific">Saccharomonospora viridis</name>
    <dbReference type="NCBI Taxonomy" id="1852"/>
    <lineage>
        <taxon>Bacteria</taxon>
        <taxon>Bacillati</taxon>
        <taxon>Actinomycetota</taxon>
        <taxon>Actinomycetes</taxon>
        <taxon>Pseudonocardiales</taxon>
        <taxon>Pseudonocardiaceae</taxon>
        <taxon>Saccharomonospora</taxon>
    </lineage>
</organism>
<reference evidence="1 2" key="1">
    <citation type="submission" date="2014-10" db="EMBL/GenBank/DDBJ databases">
        <title>Genome sequence of Micropolyspora internatus JCM3315.</title>
        <authorList>
            <person name="Shin S.-K."/>
            <person name="Yi H."/>
        </authorList>
    </citation>
    <scope>NUCLEOTIDE SEQUENCE [LARGE SCALE GENOMIC DNA]</scope>
    <source>
        <strain evidence="1 2">JCM 3315</strain>
    </source>
</reference>
<dbReference type="OMA" id="PRCSARG"/>
<evidence type="ECO:0000313" key="1">
    <source>
        <dbReference type="EMBL" id="KHF42961.1"/>
    </source>
</evidence>
<dbReference type="Proteomes" id="UP000030848">
    <property type="component" value="Unassembled WGS sequence"/>
</dbReference>
<gene>
    <name evidence="1" type="ORF">MINT15_31630</name>
</gene>
<accession>A0A837D8Q7</accession>
<protein>
    <submittedName>
        <fullName evidence="1">Ferredoxin</fullName>
    </submittedName>
</protein>
<dbReference type="Pfam" id="PF01257">
    <property type="entry name" value="2Fe-2S_thioredx"/>
    <property type="match status" value="1"/>
</dbReference>